<keyword evidence="3 14" id="KW-0812">Transmembrane</keyword>
<dbReference type="EMBL" id="CP018799">
    <property type="protein sequence ID" value="ATX80724.1"/>
    <property type="molecule type" value="Genomic_DNA"/>
</dbReference>
<evidence type="ECO:0000256" key="9">
    <source>
        <dbReference type="ARBA" id="ARBA00023049"/>
    </source>
</evidence>
<feature type="transmembrane region" description="Helical" evidence="14">
    <location>
        <begin position="86"/>
        <end position="104"/>
    </location>
</feature>
<dbReference type="InterPro" id="IPR027057">
    <property type="entry name" value="CAXX_Prtase_1"/>
</dbReference>
<sequence length="437" mass="48743">MTQLPQEVEADFFEVFFMTAWTWTVFGFALLATATGLYLSLRQKRSVEANREAVPPRFAEKVSLTAHQKAADYTAVKLRLGHIGSIWGLILLFAWTLGGGLGWLGDISALFGFSAVWTGVVFMLLFFLIGSLVDLPMELYGTFAIEARFGFNKMTLPLFFSDMGKQLLLMIAIGAPLAWVILTLMESAGELWWLYAWLFWTAFMLLMIWAYPTFIAPLFNKFEPLPDGEMKSTIEALLKRCGFRSNGLFVMDGSKRSSHGNAYFTGLGSAKRIVFFDTLIKQLEPLETEAVLAHELGHFHHGHVKKRLVIMVCSTLLGFGLLGWLIQQPWFYSGLGVSQASNHAALVLFMLVMPAFTFVLTPVMSYFSRKDEFEADAYAVANSSGEALASALVKMYEDNASTLTPDPVYSAWYDSHPPAPVRIDHIESLLAKVPSQA</sequence>
<evidence type="ECO:0000256" key="13">
    <source>
        <dbReference type="RuleBase" id="RU003983"/>
    </source>
</evidence>
<keyword evidence="10 14" id="KW-0472">Membrane</keyword>
<keyword evidence="2 13" id="KW-0645">Protease</keyword>
<feature type="transmembrane region" description="Helical" evidence="14">
    <location>
        <begin position="167"/>
        <end position="185"/>
    </location>
</feature>
<accession>A0A2K8L6Y5</accession>
<proteinExistence type="inferred from homology"/>
<dbReference type="Pfam" id="PF16491">
    <property type="entry name" value="Peptidase_M48_N"/>
    <property type="match status" value="1"/>
</dbReference>
<evidence type="ECO:0000256" key="7">
    <source>
        <dbReference type="ARBA" id="ARBA00022833"/>
    </source>
</evidence>
<feature type="binding site" evidence="12">
    <location>
        <position position="294"/>
    </location>
    <ligand>
        <name>Zn(2+)</name>
        <dbReference type="ChEBI" id="CHEBI:29105"/>
        <note>catalytic</note>
    </ligand>
</feature>
<dbReference type="PANTHER" id="PTHR10120">
    <property type="entry name" value="CAAX PRENYL PROTEASE 1"/>
    <property type="match status" value="1"/>
</dbReference>
<feature type="transmembrane region" description="Helical" evidence="14">
    <location>
        <begin position="20"/>
        <end position="41"/>
    </location>
</feature>
<evidence type="ECO:0000256" key="11">
    <source>
        <dbReference type="PIRSR" id="PIRSR627057-1"/>
    </source>
</evidence>
<keyword evidence="8 14" id="KW-1133">Transmembrane helix</keyword>
<dbReference type="InterPro" id="IPR001915">
    <property type="entry name" value="Peptidase_M48"/>
</dbReference>
<keyword evidence="6" id="KW-0256">Endoplasmic reticulum</keyword>
<name>A0A2K8L6Y5_MARES</name>
<dbReference type="CDD" id="cd07343">
    <property type="entry name" value="M48A_Zmpste24p_like"/>
    <property type="match status" value="1"/>
</dbReference>
<reference evidence="17 18" key="1">
    <citation type="submission" date="2016-12" db="EMBL/GenBank/DDBJ databases">
        <title>Isolation and genomic insights into novel planktonic Zetaproteobacteria from stratified waters of the Chesapeake Bay.</title>
        <authorList>
            <person name="McAllister S.M."/>
            <person name="Kato S."/>
            <person name="Chan C.S."/>
            <person name="Chiu B.K."/>
            <person name="Field E.K."/>
        </authorList>
    </citation>
    <scope>NUCLEOTIDE SEQUENCE [LARGE SCALE GENOMIC DNA]</scope>
    <source>
        <strain evidence="17 18">CP-5</strain>
    </source>
</reference>
<feature type="domain" description="CAAX prenyl protease 1 N-terminal" evidence="16">
    <location>
        <begin position="44"/>
        <end position="221"/>
    </location>
</feature>
<evidence type="ECO:0000256" key="14">
    <source>
        <dbReference type="SAM" id="Phobius"/>
    </source>
</evidence>
<dbReference type="AlphaFoldDB" id="A0A2K8L6Y5"/>
<gene>
    <name evidence="17" type="ORF">Ga0123461_2323</name>
</gene>
<dbReference type="GO" id="GO:0004222">
    <property type="term" value="F:metalloendopeptidase activity"/>
    <property type="evidence" value="ECO:0007669"/>
    <property type="project" value="InterPro"/>
</dbReference>
<dbReference type="FunFam" id="3.30.2010.10:FF:000002">
    <property type="entry name" value="CAAX prenyl protease"/>
    <property type="match status" value="1"/>
</dbReference>
<feature type="transmembrane region" description="Helical" evidence="14">
    <location>
        <begin position="110"/>
        <end position="133"/>
    </location>
</feature>
<evidence type="ECO:0000256" key="5">
    <source>
        <dbReference type="ARBA" id="ARBA00022801"/>
    </source>
</evidence>
<evidence type="ECO:0000256" key="12">
    <source>
        <dbReference type="PIRSR" id="PIRSR627057-2"/>
    </source>
</evidence>
<dbReference type="GO" id="GO:0046872">
    <property type="term" value="F:metal ion binding"/>
    <property type="evidence" value="ECO:0007669"/>
    <property type="project" value="UniProtKB-KW"/>
</dbReference>
<evidence type="ECO:0000313" key="18">
    <source>
        <dbReference type="Proteomes" id="UP000231701"/>
    </source>
</evidence>
<dbReference type="InterPro" id="IPR032456">
    <property type="entry name" value="Peptidase_M48_N"/>
</dbReference>
<evidence type="ECO:0000256" key="4">
    <source>
        <dbReference type="ARBA" id="ARBA00022723"/>
    </source>
</evidence>
<keyword evidence="4 12" id="KW-0479">Metal-binding</keyword>
<comment type="similarity">
    <text evidence="13">Belongs to the peptidase M48 family.</text>
</comment>
<feature type="binding site" evidence="12">
    <location>
        <position position="372"/>
    </location>
    <ligand>
        <name>Zn(2+)</name>
        <dbReference type="ChEBI" id="CHEBI:29105"/>
        <note>catalytic</note>
    </ligand>
</feature>
<dbReference type="Gene3D" id="3.30.2010.10">
    <property type="entry name" value="Metalloproteases ('zincins'), catalytic domain"/>
    <property type="match status" value="1"/>
</dbReference>
<evidence type="ECO:0000256" key="6">
    <source>
        <dbReference type="ARBA" id="ARBA00022824"/>
    </source>
</evidence>
<evidence type="ECO:0000259" key="16">
    <source>
        <dbReference type="Pfam" id="PF16491"/>
    </source>
</evidence>
<feature type="transmembrane region" description="Helical" evidence="14">
    <location>
        <begin position="191"/>
        <end position="211"/>
    </location>
</feature>
<evidence type="ECO:0000256" key="10">
    <source>
        <dbReference type="ARBA" id="ARBA00023136"/>
    </source>
</evidence>
<organism evidence="17 18">
    <name type="scientific">Mariprofundus aestuarium</name>
    <dbReference type="NCBI Taxonomy" id="1921086"/>
    <lineage>
        <taxon>Bacteria</taxon>
        <taxon>Pseudomonadati</taxon>
        <taxon>Pseudomonadota</taxon>
        <taxon>Candidatius Mariprofundia</taxon>
        <taxon>Mariprofundales</taxon>
        <taxon>Mariprofundaceae</taxon>
        <taxon>Mariprofundus</taxon>
    </lineage>
</organism>
<dbReference type="KEGG" id="maes:Ga0123461_2323"/>
<comment type="cofactor">
    <cofactor evidence="12 13">
        <name>Zn(2+)</name>
        <dbReference type="ChEBI" id="CHEBI:29105"/>
    </cofactor>
    <text evidence="12 13">Binds 1 zinc ion per subunit.</text>
</comment>
<feature type="active site" description="Proton donor" evidence="11">
    <location>
        <position position="376"/>
    </location>
</feature>
<protein>
    <submittedName>
        <fullName evidence="17">STE24 endopeptidase</fullName>
        <ecNumber evidence="17">3.4.24.84</ecNumber>
    </submittedName>
</protein>
<dbReference type="EC" id="3.4.24.84" evidence="17"/>
<dbReference type="GO" id="GO:0071586">
    <property type="term" value="P:CAAX-box protein processing"/>
    <property type="evidence" value="ECO:0007669"/>
    <property type="project" value="InterPro"/>
</dbReference>
<evidence type="ECO:0000259" key="15">
    <source>
        <dbReference type="Pfam" id="PF01435"/>
    </source>
</evidence>
<keyword evidence="18" id="KW-1185">Reference proteome</keyword>
<feature type="transmembrane region" description="Helical" evidence="14">
    <location>
        <begin position="346"/>
        <end position="367"/>
    </location>
</feature>
<dbReference type="Pfam" id="PF01435">
    <property type="entry name" value="Peptidase_M48"/>
    <property type="match status" value="1"/>
</dbReference>
<evidence type="ECO:0000256" key="3">
    <source>
        <dbReference type="ARBA" id="ARBA00022692"/>
    </source>
</evidence>
<evidence type="ECO:0000256" key="1">
    <source>
        <dbReference type="ARBA" id="ARBA00004477"/>
    </source>
</evidence>
<feature type="domain" description="Peptidase M48" evidence="15">
    <location>
        <begin position="225"/>
        <end position="428"/>
    </location>
</feature>
<feature type="active site" evidence="11">
    <location>
        <position position="295"/>
    </location>
</feature>
<dbReference type="Proteomes" id="UP000231701">
    <property type="component" value="Chromosome"/>
</dbReference>
<feature type="binding site" evidence="12">
    <location>
        <position position="298"/>
    </location>
    <ligand>
        <name>Zn(2+)</name>
        <dbReference type="ChEBI" id="CHEBI:29105"/>
        <note>catalytic</note>
    </ligand>
</feature>
<keyword evidence="9 13" id="KW-0482">Metalloprotease</keyword>
<feature type="transmembrane region" description="Helical" evidence="14">
    <location>
        <begin position="308"/>
        <end position="326"/>
    </location>
</feature>
<evidence type="ECO:0000313" key="17">
    <source>
        <dbReference type="EMBL" id="ATX80724.1"/>
    </source>
</evidence>
<keyword evidence="7 12" id="KW-0862">Zinc</keyword>
<keyword evidence="5 13" id="KW-0378">Hydrolase</keyword>
<evidence type="ECO:0000256" key="2">
    <source>
        <dbReference type="ARBA" id="ARBA00022670"/>
    </source>
</evidence>
<evidence type="ECO:0000256" key="8">
    <source>
        <dbReference type="ARBA" id="ARBA00022989"/>
    </source>
</evidence>
<comment type="subcellular location">
    <subcellularLocation>
        <location evidence="1">Endoplasmic reticulum membrane</location>
        <topology evidence="1">Multi-pass membrane protein</topology>
    </subcellularLocation>
</comment>